<evidence type="ECO:0008006" key="4">
    <source>
        <dbReference type="Google" id="ProtNLM"/>
    </source>
</evidence>
<evidence type="ECO:0000313" key="3">
    <source>
        <dbReference type="Proteomes" id="UP000028006"/>
    </source>
</evidence>
<feature type="signal peptide" evidence="1">
    <location>
        <begin position="1"/>
        <end position="18"/>
    </location>
</feature>
<keyword evidence="3" id="KW-1185">Reference proteome</keyword>
<dbReference type="EMBL" id="JOKG01000003">
    <property type="protein sequence ID" value="KEQ13789.1"/>
    <property type="molecule type" value="Genomic_DNA"/>
</dbReference>
<feature type="chain" id="PRO_5001760534" description="Lipoprotein" evidence="1">
    <location>
        <begin position="19"/>
        <end position="229"/>
    </location>
</feature>
<gene>
    <name evidence="2" type="ORF">GZ77_16025</name>
</gene>
<proteinExistence type="predicted"/>
<organism evidence="2 3">
    <name type="scientific">Endozoicomonas montiporae</name>
    <dbReference type="NCBI Taxonomy" id="1027273"/>
    <lineage>
        <taxon>Bacteria</taxon>
        <taxon>Pseudomonadati</taxon>
        <taxon>Pseudomonadota</taxon>
        <taxon>Gammaproteobacteria</taxon>
        <taxon>Oceanospirillales</taxon>
        <taxon>Endozoicomonadaceae</taxon>
        <taxon>Endozoicomonas</taxon>
    </lineage>
</organism>
<reference evidence="2 3" key="1">
    <citation type="submission" date="2014-06" db="EMBL/GenBank/DDBJ databases">
        <title>Whole Genome Sequences of Three Symbiotic Endozoicomonas Bacteria.</title>
        <authorList>
            <person name="Neave M.J."/>
            <person name="Apprill A."/>
            <person name="Voolstra C.R."/>
        </authorList>
    </citation>
    <scope>NUCLEOTIDE SEQUENCE [LARGE SCALE GENOMIC DNA]</scope>
    <source>
        <strain evidence="2 3">LMG 24815</strain>
    </source>
</reference>
<sequence>MFLRLLLGTSLSSVITFAACADKLFGLPVSLQGQKDAAMLYASILTEPNPQQDLITLTTEGYQGMGNFSYVMTFSDLLEQAILNANIQRIMGGSEETEEKVGKIYNFPSRPDDIWYQGSEDEYVPTENTSYLQKLAQSQTVYSFVIPPPDLDPLMDLKVNWMYFREIHSPDIDASIHKAQYLEMLALLPSGHQLTINDSFSVFPPSLLKRCSPWTHSMNTTTDHHLNIR</sequence>
<name>A0A081N5R6_9GAMM</name>
<evidence type="ECO:0000313" key="2">
    <source>
        <dbReference type="EMBL" id="KEQ13789.1"/>
    </source>
</evidence>
<dbReference type="PROSITE" id="PS51257">
    <property type="entry name" value="PROKAR_LIPOPROTEIN"/>
    <property type="match status" value="1"/>
</dbReference>
<keyword evidence="1" id="KW-0732">Signal</keyword>
<accession>A0A081N5R6</accession>
<protein>
    <recommendedName>
        <fullName evidence="4">Lipoprotein</fullName>
    </recommendedName>
</protein>
<evidence type="ECO:0000256" key="1">
    <source>
        <dbReference type="SAM" id="SignalP"/>
    </source>
</evidence>
<dbReference type="Proteomes" id="UP000028006">
    <property type="component" value="Unassembled WGS sequence"/>
</dbReference>
<comment type="caution">
    <text evidence="2">The sequence shown here is derived from an EMBL/GenBank/DDBJ whole genome shotgun (WGS) entry which is preliminary data.</text>
</comment>
<dbReference type="RefSeq" id="WP_034876974.1">
    <property type="nucleotide sequence ID" value="NZ_JOKG01000003.1"/>
</dbReference>
<dbReference type="AlphaFoldDB" id="A0A081N5R6"/>